<dbReference type="Gene3D" id="3.40.50.1820">
    <property type="entry name" value="alpha/beta hydrolase"/>
    <property type="match status" value="1"/>
</dbReference>
<proteinExistence type="predicted"/>
<dbReference type="PANTHER" id="PTHR46438:SF11">
    <property type="entry name" value="LIPASE-RELATED"/>
    <property type="match status" value="1"/>
</dbReference>
<keyword evidence="4" id="KW-1185">Reference proteome</keyword>
<evidence type="ECO:0000313" key="4">
    <source>
        <dbReference type="Proteomes" id="UP000660339"/>
    </source>
</evidence>
<protein>
    <recommendedName>
        <fullName evidence="2">AB hydrolase-1 domain-containing protein</fullName>
    </recommendedName>
</protein>
<dbReference type="EMBL" id="BONJ01000007">
    <property type="protein sequence ID" value="GIG13590.1"/>
    <property type="molecule type" value="Genomic_DNA"/>
</dbReference>
<organism evidence="3 4">
    <name type="scientific">Catellatospora methionotrophica</name>
    <dbReference type="NCBI Taxonomy" id="121620"/>
    <lineage>
        <taxon>Bacteria</taxon>
        <taxon>Bacillati</taxon>
        <taxon>Actinomycetota</taxon>
        <taxon>Actinomycetes</taxon>
        <taxon>Micromonosporales</taxon>
        <taxon>Micromonosporaceae</taxon>
        <taxon>Catellatospora</taxon>
    </lineage>
</organism>
<dbReference type="AlphaFoldDB" id="A0A8J3LJ40"/>
<sequence length="312" mass="33106">MRQERAGRGASQPYRREQHPTATGVLDSLVAGEARPEMPVVVIVAGLGAVGMMRRTMTVIGSRTRCVLLDLPGYHHSGPASCAPTIEDIADLVAAWLRDHTTTPVILLGHSTGAQAALRAAVKAPGLVDMLVMAGPTLVPAARRPWGLTRKLARTLIHESVSAGIAVCPDFARAGIRNLLQFARSGMDDRPEQIMPIVSCPVLVITGEHDHLAPPSWAHRLAAMATEGSAVTIAGAHSFPHTMPRTVSDLIRQAAADKSHTGRVVEPAAGRRPLEVNVADVGGAHHPVGVAPPVGEHPEHLLRRRVNRTFGS</sequence>
<dbReference type="Proteomes" id="UP000660339">
    <property type="component" value="Unassembled WGS sequence"/>
</dbReference>
<feature type="region of interest" description="Disordered" evidence="1">
    <location>
        <begin position="1"/>
        <end position="22"/>
    </location>
</feature>
<accession>A0A8J3LJ40</accession>
<name>A0A8J3LJ40_9ACTN</name>
<gene>
    <name evidence="3" type="ORF">Cme02nite_19220</name>
</gene>
<feature type="domain" description="AB hydrolase-1" evidence="2">
    <location>
        <begin position="42"/>
        <end position="249"/>
    </location>
</feature>
<dbReference type="GO" id="GO:0003824">
    <property type="term" value="F:catalytic activity"/>
    <property type="evidence" value="ECO:0007669"/>
    <property type="project" value="UniProtKB-ARBA"/>
</dbReference>
<evidence type="ECO:0000256" key="1">
    <source>
        <dbReference type="SAM" id="MobiDB-lite"/>
    </source>
</evidence>
<dbReference type="PANTHER" id="PTHR46438">
    <property type="entry name" value="ALPHA/BETA-HYDROLASES SUPERFAMILY PROTEIN"/>
    <property type="match status" value="1"/>
</dbReference>
<dbReference type="InterPro" id="IPR000073">
    <property type="entry name" value="AB_hydrolase_1"/>
</dbReference>
<comment type="caution">
    <text evidence="3">The sequence shown here is derived from an EMBL/GenBank/DDBJ whole genome shotgun (WGS) entry which is preliminary data.</text>
</comment>
<evidence type="ECO:0000313" key="3">
    <source>
        <dbReference type="EMBL" id="GIG13590.1"/>
    </source>
</evidence>
<dbReference type="InterPro" id="IPR029058">
    <property type="entry name" value="AB_hydrolase_fold"/>
</dbReference>
<evidence type="ECO:0000259" key="2">
    <source>
        <dbReference type="Pfam" id="PF12697"/>
    </source>
</evidence>
<reference evidence="3" key="1">
    <citation type="submission" date="2021-01" db="EMBL/GenBank/DDBJ databases">
        <title>Whole genome shotgun sequence of Catellatospora methionotrophica NBRC 14553.</title>
        <authorList>
            <person name="Komaki H."/>
            <person name="Tamura T."/>
        </authorList>
    </citation>
    <scope>NUCLEOTIDE SEQUENCE</scope>
    <source>
        <strain evidence="3">NBRC 14553</strain>
    </source>
</reference>
<dbReference type="Pfam" id="PF12697">
    <property type="entry name" value="Abhydrolase_6"/>
    <property type="match status" value="1"/>
</dbReference>
<dbReference type="SUPFAM" id="SSF53474">
    <property type="entry name" value="alpha/beta-Hydrolases"/>
    <property type="match status" value="1"/>
</dbReference>